<dbReference type="SUPFAM" id="SSF50249">
    <property type="entry name" value="Nucleic acid-binding proteins"/>
    <property type="match status" value="1"/>
</dbReference>
<dbReference type="EMBL" id="FRBI01000001">
    <property type="protein sequence ID" value="SHK55674.1"/>
    <property type="molecule type" value="Genomic_DNA"/>
</dbReference>
<comment type="caution">
    <text evidence="2">Lacks conserved residue(s) required for the propagation of feature annotation.</text>
</comment>
<dbReference type="NCBIfam" id="TIGR00621">
    <property type="entry name" value="ssb"/>
    <property type="match status" value="1"/>
</dbReference>
<evidence type="ECO:0000256" key="2">
    <source>
        <dbReference type="HAMAP-Rule" id="MF_00984"/>
    </source>
</evidence>
<keyword evidence="1 2" id="KW-0238">DNA-binding</keyword>
<reference evidence="5 6" key="1">
    <citation type="submission" date="2016-11" db="EMBL/GenBank/DDBJ databases">
        <authorList>
            <person name="Jaros S."/>
            <person name="Januszkiewicz K."/>
            <person name="Wedrychowicz H."/>
        </authorList>
    </citation>
    <scope>NUCLEOTIDE SEQUENCE [LARGE SCALE GENOMIC DNA]</scope>
    <source>
        <strain evidence="5 6">CGMCC 4.2025</strain>
    </source>
</reference>
<dbReference type="Gene3D" id="2.40.50.140">
    <property type="entry name" value="Nucleic acid-binding proteins"/>
    <property type="match status" value="1"/>
</dbReference>
<dbReference type="InterPro" id="IPR012340">
    <property type="entry name" value="NA-bd_OB-fold"/>
</dbReference>
<dbReference type="Proteomes" id="UP000184111">
    <property type="component" value="Unassembled WGS sequence"/>
</dbReference>
<evidence type="ECO:0000256" key="3">
    <source>
        <dbReference type="RuleBase" id="RU000524"/>
    </source>
</evidence>
<dbReference type="HAMAP" id="MF_00984">
    <property type="entry name" value="SSB"/>
    <property type="match status" value="1"/>
</dbReference>
<feature type="region of interest" description="Disordered" evidence="4">
    <location>
        <begin position="122"/>
        <end position="169"/>
    </location>
</feature>
<dbReference type="PANTHER" id="PTHR10302">
    <property type="entry name" value="SINGLE-STRANDED DNA-BINDING PROTEIN"/>
    <property type="match status" value="1"/>
</dbReference>
<dbReference type="PANTHER" id="PTHR10302:SF27">
    <property type="entry name" value="SINGLE-STRANDED DNA-BINDING PROTEIN"/>
    <property type="match status" value="1"/>
</dbReference>
<organism evidence="5 6">
    <name type="scientific">Actinacidiphila paucisporea</name>
    <dbReference type="NCBI Taxonomy" id="310782"/>
    <lineage>
        <taxon>Bacteria</taxon>
        <taxon>Bacillati</taxon>
        <taxon>Actinomycetota</taxon>
        <taxon>Actinomycetes</taxon>
        <taxon>Kitasatosporales</taxon>
        <taxon>Streptomycetaceae</taxon>
        <taxon>Actinacidiphila</taxon>
    </lineage>
</organism>
<name>A0A1M6TFL8_9ACTN</name>
<protein>
    <recommendedName>
        <fullName evidence="2 3">Single-stranded DNA-binding protein</fullName>
        <shortName evidence="2">SSB</shortName>
    </recommendedName>
</protein>
<accession>A0A1M6TFL8</accession>
<dbReference type="Pfam" id="PF00436">
    <property type="entry name" value="SSB"/>
    <property type="match status" value="1"/>
</dbReference>
<proteinExistence type="inferred from homology"/>
<dbReference type="AlphaFoldDB" id="A0A1M6TFL8"/>
<evidence type="ECO:0000256" key="4">
    <source>
        <dbReference type="SAM" id="MobiDB-lite"/>
    </source>
</evidence>
<dbReference type="GO" id="GO:0009295">
    <property type="term" value="C:nucleoid"/>
    <property type="evidence" value="ECO:0007669"/>
    <property type="project" value="TreeGrafter"/>
</dbReference>
<dbReference type="GO" id="GO:0006260">
    <property type="term" value="P:DNA replication"/>
    <property type="evidence" value="ECO:0007669"/>
    <property type="project" value="InterPro"/>
</dbReference>
<dbReference type="OrthoDB" id="9809878at2"/>
<dbReference type="InterPro" id="IPR000424">
    <property type="entry name" value="Primosome_PriB/ssb"/>
</dbReference>
<dbReference type="GO" id="GO:0003697">
    <property type="term" value="F:single-stranded DNA binding"/>
    <property type="evidence" value="ECO:0007669"/>
    <property type="project" value="UniProtKB-UniRule"/>
</dbReference>
<gene>
    <name evidence="5" type="ORF">SAMN05216499_10128</name>
</gene>
<dbReference type="CDD" id="cd04496">
    <property type="entry name" value="SSB_OBF"/>
    <property type="match status" value="1"/>
</dbReference>
<evidence type="ECO:0000313" key="6">
    <source>
        <dbReference type="Proteomes" id="UP000184111"/>
    </source>
</evidence>
<keyword evidence="6" id="KW-1185">Reference proteome</keyword>
<dbReference type="InterPro" id="IPR011344">
    <property type="entry name" value="ssDNA-bd"/>
</dbReference>
<evidence type="ECO:0000256" key="1">
    <source>
        <dbReference type="ARBA" id="ARBA00023125"/>
    </source>
</evidence>
<evidence type="ECO:0000313" key="5">
    <source>
        <dbReference type="EMBL" id="SHK55674.1"/>
    </source>
</evidence>
<comment type="subunit">
    <text evidence="2">Homotetramer.</text>
</comment>
<dbReference type="RefSeq" id="WP_073492236.1">
    <property type="nucleotide sequence ID" value="NZ_FRBI01000001.1"/>
</dbReference>
<sequence length="169" mass="18050">MAIGETVITLVGNITADPELRHTDEGIPWVTFNVASNSKVWDKNRSEWGEGKTLFMRCTAWRWLADNANSTLTKGARVIVTGALRQFEYTSADGIQRTGFGLDVEDIAVSLRYATATIHRTTSSATGGGESSSGRGQQVKGRGSAPGDDPWATAGNARSGGGWSDEPPF</sequence>
<dbReference type="STRING" id="310782.SAMN05216499_10128"/>
<dbReference type="PROSITE" id="PS50935">
    <property type="entry name" value="SSB"/>
    <property type="match status" value="1"/>
</dbReference>